<accession>A0A7X2N2Z0</accession>
<dbReference type="Proteomes" id="UP000470082">
    <property type="component" value="Unassembled WGS sequence"/>
</dbReference>
<gene>
    <name evidence="1" type="ORF">FYJ50_05005</name>
</gene>
<organism evidence="1 2">
    <name type="scientific">Floccifex porci</name>
    <dbReference type="NCBI Taxonomy" id="2606629"/>
    <lineage>
        <taxon>Bacteria</taxon>
        <taxon>Bacillati</taxon>
        <taxon>Bacillota</taxon>
        <taxon>Erysipelotrichia</taxon>
        <taxon>Erysipelotrichales</taxon>
        <taxon>Erysipelotrichaceae</taxon>
        <taxon>Floccifex</taxon>
    </lineage>
</organism>
<reference evidence="1 2" key="1">
    <citation type="submission" date="2019-08" db="EMBL/GenBank/DDBJ databases">
        <title>In-depth cultivation of the pig gut microbiome towards novel bacterial diversity and tailored functional studies.</title>
        <authorList>
            <person name="Wylensek D."/>
            <person name="Hitch T.C.A."/>
            <person name="Clavel T."/>
        </authorList>
    </citation>
    <scope>NUCLEOTIDE SEQUENCE [LARGE SCALE GENOMIC DNA]</scope>
    <source>
        <strain evidence="1 2">LKV-178-WT-2G</strain>
    </source>
</reference>
<keyword evidence="2" id="KW-1185">Reference proteome</keyword>
<dbReference type="RefSeq" id="WP_154459997.1">
    <property type="nucleotide sequence ID" value="NZ_VUMM01000007.1"/>
</dbReference>
<comment type="caution">
    <text evidence="1">The sequence shown here is derived from an EMBL/GenBank/DDBJ whole genome shotgun (WGS) entry which is preliminary data.</text>
</comment>
<dbReference type="AlphaFoldDB" id="A0A7X2N2Z0"/>
<dbReference type="EMBL" id="VUMM01000007">
    <property type="protein sequence ID" value="MSS01462.1"/>
    <property type="molecule type" value="Genomic_DNA"/>
</dbReference>
<evidence type="ECO:0000313" key="2">
    <source>
        <dbReference type="Proteomes" id="UP000470082"/>
    </source>
</evidence>
<evidence type="ECO:0000313" key="1">
    <source>
        <dbReference type="EMBL" id="MSS01462.1"/>
    </source>
</evidence>
<protein>
    <submittedName>
        <fullName evidence="1">Uncharacterized protein</fullName>
    </submittedName>
</protein>
<proteinExistence type="predicted"/>
<sequence>MKISGDICIDFRDNSLEEIKSIKNFFKDNKEDYLWIKEGNLKDDIFLFSHYLSFTSVSVYEGTLESVKSFLNKMVIKHPSIGFKGLVLEEKDNLLKELKIRKYKNDKNIKFNEFEKQNLNLCDLDCTVLNLSKEGYTLEQIANQLEINVHFVEEIIKN</sequence>
<name>A0A7X2N2Z0_9FIRM</name>